<keyword evidence="1" id="KW-0175">Coiled coil</keyword>
<dbReference type="EMBL" id="AFYH01100486">
    <property type="status" value="NOT_ANNOTATED_CDS"/>
    <property type="molecule type" value="Genomic_DNA"/>
</dbReference>
<organism evidence="2 3">
    <name type="scientific">Latimeria chalumnae</name>
    <name type="common">Coelacanth</name>
    <dbReference type="NCBI Taxonomy" id="7897"/>
    <lineage>
        <taxon>Eukaryota</taxon>
        <taxon>Metazoa</taxon>
        <taxon>Chordata</taxon>
        <taxon>Craniata</taxon>
        <taxon>Vertebrata</taxon>
        <taxon>Euteleostomi</taxon>
        <taxon>Coelacanthiformes</taxon>
        <taxon>Coelacanthidae</taxon>
        <taxon>Latimeria</taxon>
    </lineage>
</organism>
<evidence type="ECO:0000256" key="1">
    <source>
        <dbReference type="SAM" id="Coils"/>
    </source>
</evidence>
<evidence type="ECO:0000313" key="2">
    <source>
        <dbReference type="Ensembl" id="ENSLACP00000015141.1"/>
    </source>
</evidence>
<sequence length="202" mass="23587">INKSMSDINDKLDNADTRLDEVESRVVKLEDQEEQSGRVAEHGPVLRILSNWSQRNNVCLMGLPEETEKGRPVEFLQDFLPKYARSTKLETERAHRLLAPCPESNQRPRLIIMHLLKFQTRELLLRKAREKQTLNWEGNHLALFQDLPKEVQLKRQTFLEGKKILKEKGIKYNMTYPAALHIQYEGTQEHFAIPEALKDFIS</sequence>
<dbReference type="GeneTree" id="ENSGT00740000115741"/>
<dbReference type="OMA" id="PRLIIMH"/>
<reference evidence="2" key="2">
    <citation type="submission" date="2025-08" db="UniProtKB">
        <authorList>
            <consortium name="Ensembl"/>
        </authorList>
    </citation>
    <scope>IDENTIFICATION</scope>
</reference>
<keyword evidence="3" id="KW-1185">Reference proteome</keyword>
<dbReference type="Proteomes" id="UP000008672">
    <property type="component" value="Unassembled WGS sequence"/>
</dbReference>
<evidence type="ECO:0000313" key="3">
    <source>
        <dbReference type="Proteomes" id="UP000008672"/>
    </source>
</evidence>
<name>H3AZS0_LATCH</name>
<dbReference type="HOGENOM" id="CLU_062834_2_1_1"/>
<dbReference type="AlphaFoldDB" id="H3AZS0"/>
<dbReference type="Gene3D" id="3.30.70.1820">
    <property type="entry name" value="L1 transposable element, RRM domain"/>
    <property type="match status" value="1"/>
</dbReference>
<reference evidence="2" key="3">
    <citation type="submission" date="2025-09" db="UniProtKB">
        <authorList>
            <consortium name="Ensembl"/>
        </authorList>
    </citation>
    <scope>IDENTIFICATION</scope>
</reference>
<dbReference type="Ensembl" id="ENSLACT00000015247.1">
    <property type="protein sequence ID" value="ENSLACP00000015141.1"/>
    <property type="gene ID" value="ENSLACG00000013328.1"/>
</dbReference>
<feature type="coiled-coil region" evidence="1">
    <location>
        <begin position="5"/>
        <end position="32"/>
    </location>
</feature>
<accession>H3AZS0</accession>
<dbReference type="InParanoid" id="H3AZS0"/>
<dbReference type="InterPro" id="IPR004244">
    <property type="entry name" value="Transposase_22"/>
</dbReference>
<reference evidence="3" key="1">
    <citation type="submission" date="2011-08" db="EMBL/GenBank/DDBJ databases">
        <title>The draft genome of Latimeria chalumnae.</title>
        <authorList>
            <person name="Di Palma F."/>
            <person name="Alfoldi J."/>
            <person name="Johnson J."/>
            <person name="Berlin A."/>
            <person name="Gnerre S."/>
            <person name="Jaffe D."/>
            <person name="MacCallum I."/>
            <person name="Young S."/>
            <person name="Walker B.J."/>
            <person name="Lander E."/>
            <person name="Lindblad-Toh K."/>
        </authorList>
    </citation>
    <scope>NUCLEOTIDE SEQUENCE [LARGE SCALE GENOMIC DNA]</scope>
    <source>
        <strain evidence="3">Wild caught</strain>
    </source>
</reference>
<protein>
    <recommendedName>
        <fullName evidence="4">L1 transposable element RRM domain-containing protein</fullName>
    </recommendedName>
</protein>
<proteinExistence type="predicted"/>
<evidence type="ECO:0008006" key="4">
    <source>
        <dbReference type="Google" id="ProtNLM"/>
    </source>
</evidence>
<dbReference type="PANTHER" id="PTHR11505">
    <property type="entry name" value="L1 TRANSPOSABLE ELEMENT-RELATED"/>
    <property type="match status" value="1"/>
</dbReference>